<organism evidence="1 2">
    <name type="scientific">Pseudomonas putida</name>
    <name type="common">Arthrobacter siderocapsulatus</name>
    <dbReference type="NCBI Taxonomy" id="303"/>
    <lineage>
        <taxon>Bacteria</taxon>
        <taxon>Pseudomonadati</taxon>
        <taxon>Pseudomonadota</taxon>
        <taxon>Gammaproteobacteria</taxon>
        <taxon>Pseudomonadales</taxon>
        <taxon>Pseudomonadaceae</taxon>
        <taxon>Pseudomonas</taxon>
    </lineage>
</organism>
<evidence type="ECO:0000313" key="2">
    <source>
        <dbReference type="Proteomes" id="UP000237230"/>
    </source>
</evidence>
<accession>A0A0N8HGH9</accession>
<protein>
    <submittedName>
        <fullName evidence="1">Uncharacterized protein</fullName>
    </submittedName>
</protein>
<dbReference type="RefSeq" id="WP_023629565.1">
    <property type="nucleotide sequence ID" value="NZ_CAKNBT010000074.1"/>
</dbReference>
<sequence>MSEATQVFNGVMFITNPFEKRVAGAFIRVDVLERRFADSIKASSNLALDRCGQHFELYEMSLLTTLRDQYAALTFPHDQLFKREAERQGFQLDDEHYRAVQEASSNLWEEIYEDMI</sequence>
<proteinExistence type="predicted"/>
<dbReference type="AlphaFoldDB" id="A0A0N8HGH9"/>
<gene>
    <name evidence="1" type="ORF">BGP84_06180</name>
</gene>
<dbReference type="EMBL" id="MINH01000019">
    <property type="protein sequence ID" value="POG09336.1"/>
    <property type="molecule type" value="Genomic_DNA"/>
</dbReference>
<evidence type="ECO:0000313" key="1">
    <source>
        <dbReference type="EMBL" id="POG09336.1"/>
    </source>
</evidence>
<reference evidence="1 2" key="2">
    <citation type="submission" date="2018-03" db="EMBL/GenBank/DDBJ databases">
        <title>Draft genome of Pseudomonas putida strain KH-21-114.</title>
        <authorList>
            <person name="Yoshizawa S."/>
            <person name="Khan N.H."/>
            <person name="Nishimura M."/>
            <person name="Chiura H.X."/>
            <person name="Ogura Y."/>
            <person name="Hayashi T."/>
            <person name="Kogure K."/>
        </authorList>
    </citation>
    <scope>NUCLEOTIDE SEQUENCE [LARGE SCALE GENOMIC DNA]</scope>
    <source>
        <strain evidence="1 2">KH-21-114</strain>
    </source>
</reference>
<name>A0A0N8HGH9_PSEPU</name>
<dbReference type="Proteomes" id="UP000237230">
    <property type="component" value="Unassembled WGS sequence"/>
</dbReference>
<reference evidence="1 2" key="1">
    <citation type="submission" date="2016-08" db="EMBL/GenBank/DDBJ databases">
        <authorList>
            <person name="Seilhamer J.J."/>
        </authorList>
    </citation>
    <scope>NUCLEOTIDE SEQUENCE [LARGE SCALE GENOMIC DNA]</scope>
    <source>
        <strain evidence="1 2">KH-21-114</strain>
    </source>
</reference>
<dbReference type="OrthoDB" id="6930799at2"/>
<comment type="caution">
    <text evidence="1">The sequence shown here is derived from an EMBL/GenBank/DDBJ whole genome shotgun (WGS) entry which is preliminary data.</text>
</comment>
<dbReference type="GeneID" id="93676518"/>